<dbReference type="CDD" id="cd16273">
    <property type="entry name" value="SNM1A-1C-like_MBL-fold"/>
    <property type="match status" value="1"/>
</dbReference>
<gene>
    <name evidence="8" type="ORF">BMF94_3176</name>
</gene>
<dbReference type="OrthoDB" id="262529at2759"/>
<name>A0A2S5BA90_9BASI</name>
<dbReference type="SUPFAM" id="SSF56281">
    <property type="entry name" value="Metallo-hydrolase/oxidoreductase"/>
    <property type="match status" value="1"/>
</dbReference>
<dbReference type="STRING" id="741276.A0A2S5BA90"/>
<keyword evidence="9" id="KW-1185">Reference proteome</keyword>
<evidence type="ECO:0000256" key="1">
    <source>
        <dbReference type="ARBA" id="ARBA00004123"/>
    </source>
</evidence>
<feature type="compositionally biased region" description="Polar residues" evidence="6">
    <location>
        <begin position="508"/>
        <end position="519"/>
    </location>
</feature>
<feature type="compositionally biased region" description="Low complexity" evidence="6">
    <location>
        <begin position="68"/>
        <end position="85"/>
    </location>
</feature>
<feature type="compositionally biased region" description="Basic residues" evidence="6">
    <location>
        <begin position="86"/>
        <end position="100"/>
    </location>
</feature>
<evidence type="ECO:0000313" key="8">
    <source>
        <dbReference type="EMBL" id="POY73641.1"/>
    </source>
</evidence>
<feature type="region of interest" description="Disordered" evidence="6">
    <location>
        <begin position="200"/>
        <end position="222"/>
    </location>
</feature>
<dbReference type="Proteomes" id="UP000237144">
    <property type="component" value="Unassembled WGS sequence"/>
</dbReference>
<dbReference type="Gene3D" id="3.40.50.12650">
    <property type="match status" value="1"/>
</dbReference>
<comment type="subcellular location">
    <subcellularLocation>
        <location evidence="1">Nucleus</location>
    </subcellularLocation>
</comment>
<dbReference type="Gene3D" id="3.60.15.10">
    <property type="entry name" value="Ribonuclease Z/Hydroxyacylglutathione hydrolase-like"/>
    <property type="match status" value="2"/>
</dbReference>
<dbReference type="EMBL" id="PJQD01000035">
    <property type="protein sequence ID" value="POY73641.1"/>
    <property type="molecule type" value="Genomic_DNA"/>
</dbReference>
<comment type="caution">
    <text evidence="8">The sequence shown here is derived from an EMBL/GenBank/DDBJ whole genome shotgun (WGS) entry which is preliminary data.</text>
</comment>
<dbReference type="InterPro" id="IPR011084">
    <property type="entry name" value="DRMBL"/>
</dbReference>
<evidence type="ECO:0000256" key="4">
    <source>
        <dbReference type="ARBA" id="ARBA00023204"/>
    </source>
</evidence>
<keyword evidence="3" id="KW-0227">DNA damage</keyword>
<dbReference type="GO" id="GO:0036297">
    <property type="term" value="P:interstrand cross-link repair"/>
    <property type="evidence" value="ECO:0007669"/>
    <property type="project" value="TreeGrafter"/>
</dbReference>
<dbReference type="GO" id="GO:0003684">
    <property type="term" value="F:damaged DNA binding"/>
    <property type="evidence" value="ECO:0007669"/>
    <property type="project" value="TreeGrafter"/>
</dbReference>
<sequence>MARSSANAASSKPPTLDGFVRQPASATKSTTKKRASSNTAAEDATPKKLKASVKGKSAEGTTAVSPRKTGSTTSKVKTSTKTSSPTKKKKAQPVKKKRKAFVADNRKLGTVELLDSSDESDASSQSQDLTILSPPPVAGTSGIKRKGGKIILEEEDWLRQEETLAEQGVGRPEQPAGCPLAAAETTIDDGPEGTANLAAAKDTLRDPRKQDPHDGCTDEEDADRLVVQDAASDDEVIIVPAPAKSPAKASATGSFLAPLSRLFTRVPPQKGDSPTGADSSDEDSHGTKRPFSMLSSIPNAFTALMAGNAETVQWKAAEKADKQKGRLPKGEERRVPFYKWIDGMEVTVDAFRYGKIDGCKAYFLSHAHSDHYQNLSSTWSGGPIYASQTTINLIKLKLGVRDEYLFPLPLDETVKVHGIDVTLIDANQCVFSNSIKLRGIEPVAVADIVCPYSCPGSVLFLFEGPHTDPKSPYSKTPNRIFRYLHCGDFRASPQHIVHPCMSFPSPSSSKPATLQTQLRAPSMSRSSSAASSSSTAANDAIGPGWTDPLPGRSQKRLDAIYLDTTYLGPSYCFPAQELVISACAQLVRERIIEGDEAALWRADGRDAERKGLKGWLAQRDGVKGEVKDEDESMMELEALPEEFDEDDVAMAMREETPLNGLRSASSTPRPHVCTADDDEPDEEAWLAAHDERVEAESAGLPQPAAQVAVAARAAQDGTPTPAAPSPDTQIQAVLAGGSVDGSDAARLDELRQTALPSNPHSAGPSPGSVSEEAFSHRTVIGPKAEELFENVEPKEEELPMDVVSAVAASSVSEGEAGKNDISTAVKDEDQKPELKPKRERLLVLIGTYSIGKERIVKAIAHALSTKVYCDGYKRSLFLAQDDPSLHALLTEDPLEAQVHIGGLRDITREVMQDYLGKYKAPRVENGFTSMIGLRPTGWTYRSESKDKFPSIAKILQIEQARKFSPAGLYPQRDSTPLTMAFGVPYSEHSSFFELTCFCLSLEYTRIIPTVNVHTANSRNKMKQWIDRWAAEKKRRKDAKLPRIVPYRNGNYW</sequence>
<dbReference type="GO" id="GO:0035312">
    <property type="term" value="F:5'-3' DNA exonuclease activity"/>
    <property type="evidence" value="ECO:0007669"/>
    <property type="project" value="TreeGrafter"/>
</dbReference>
<keyword evidence="4" id="KW-0234">DNA repair</keyword>
<dbReference type="GO" id="GO:0006303">
    <property type="term" value="P:double-strand break repair via nonhomologous end joining"/>
    <property type="evidence" value="ECO:0007669"/>
    <property type="project" value="TreeGrafter"/>
</dbReference>
<keyword evidence="5" id="KW-0539">Nucleus</keyword>
<dbReference type="Pfam" id="PF07522">
    <property type="entry name" value="DRMBL"/>
    <property type="match status" value="1"/>
</dbReference>
<feature type="region of interest" description="Disordered" evidence="6">
    <location>
        <begin position="809"/>
        <end position="833"/>
    </location>
</feature>
<feature type="compositionally biased region" description="Basic and acidic residues" evidence="6">
    <location>
        <begin position="202"/>
        <end position="216"/>
    </location>
</feature>
<feature type="region of interest" description="Disordered" evidence="6">
    <location>
        <begin position="265"/>
        <end position="292"/>
    </location>
</feature>
<dbReference type="PANTHER" id="PTHR23240:SF6">
    <property type="entry name" value="DNA CROSS-LINK REPAIR 1A PROTEIN"/>
    <property type="match status" value="1"/>
</dbReference>
<dbReference type="InterPro" id="IPR036866">
    <property type="entry name" value="RibonucZ/Hydroxyglut_hydro"/>
</dbReference>
<organism evidence="8 9">
    <name type="scientific">Rhodotorula taiwanensis</name>
    <dbReference type="NCBI Taxonomy" id="741276"/>
    <lineage>
        <taxon>Eukaryota</taxon>
        <taxon>Fungi</taxon>
        <taxon>Dikarya</taxon>
        <taxon>Basidiomycota</taxon>
        <taxon>Pucciniomycotina</taxon>
        <taxon>Microbotryomycetes</taxon>
        <taxon>Sporidiobolales</taxon>
        <taxon>Sporidiobolaceae</taxon>
        <taxon>Rhodotorula</taxon>
    </lineage>
</organism>
<accession>A0A2S5BA90</accession>
<dbReference type="PANTHER" id="PTHR23240">
    <property type="entry name" value="DNA CROSS-LINK REPAIR PROTEIN PSO2/SNM1-RELATED"/>
    <property type="match status" value="1"/>
</dbReference>
<dbReference type="AlphaFoldDB" id="A0A2S5BA90"/>
<dbReference type="GO" id="GO:0005634">
    <property type="term" value="C:nucleus"/>
    <property type="evidence" value="ECO:0007669"/>
    <property type="project" value="UniProtKB-SubCell"/>
</dbReference>
<reference evidence="8 9" key="1">
    <citation type="journal article" date="2018" name="Front. Microbiol.">
        <title>Prospects for Fungal Bioremediation of Acidic Radioactive Waste Sites: Characterization and Genome Sequence of Rhodotorula taiwanensis MD1149.</title>
        <authorList>
            <person name="Tkavc R."/>
            <person name="Matrosova V.Y."/>
            <person name="Grichenko O.E."/>
            <person name="Gostincar C."/>
            <person name="Volpe R.P."/>
            <person name="Klimenkova P."/>
            <person name="Gaidamakova E.K."/>
            <person name="Zhou C.E."/>
            <person name="Stewart B.J."/>
            <person name="Lyman M.G."/>
            <person name="Malfatti S.A."/>
            <person name="Rubinfeld B."/>
            <person name="Courtot M."/>
            <person name="Singh J."/>
            <person name="Dalgard C.L."/>
            <person name="Hamilton T."/>
            <person name="Frey K.G."/>
            <person name="Gunde-Cimerman N."/>
            <person name="Dugan L."/>
            <person name="Daly M.J."/>
        </authorList>
    </citation>
    <scope>NUCLEOTIDE SEQUENCE [LARGE SCALE GENOMIC DNA]</scope>
    <source>
        <strain evidence="8 9">MD1149</strain>
    </source>
</reference>
<evidence type="ECO:0000256" key="2">
    <source>
        <dbReference type="ARBA" id="ARBA00010304"/>
    </source>
</evidence>
<proteinExistence type="inferred from homology"/>
<evidence type="ECO:0000313" key="9">
    <source>
        <dbReference type="Proteomes" id="UP000237144"/>
    </source>
</evidence>
<feature type="region of interest" description="Disordered" evidence="6">
    <location>
        <begin position="1"/>
        <end position="145"/>
    </location>
</feature>
<feature type="compositionally biased region" description="Low complexity" evidence="6">
    <location>
        <begin position="520"/>
        <end position="537"/>
    </location>
</feature>
<feature type="region of interest" description="Disordered" evidence="6">
    <location>
        <begin position="508"/>
        <end position="549"/>
    </location>
</feature>
<evidence type="ECO:0000256" key="5">
    <source>
        <dbReference type="ARBA" id="ARBA00023242"/>
    </source>
</evidence>
<evidence type="ECO:0000256" key="3">
    <source>
        <dbReference type="ARBA" id="ARBA00022763"/>
    </source>
</evidence>
<feature type="compositionally biased region" description="Polar residues" evidence="6">
    <location>
        <begin position="1"/>
        <end position="13"/>
    </location>
</feature>
<evidence type="ECO:0000259" key="7">
    <source>
        <dbReference type="Pfam" id="PF07522"/>
    </source>
</evidence>
<comment type="similarity">
    <text evidence="2">Belongs to the DNA repair metallo-beta-lactamase (DRMBL) family.</text>
</comment>
<evidence type="ECO:0000256" key="6">
    <source>
        <dbReference type="SAM" id="MobiDB-lite"/>
    </source>
</evidence>
<feature type="domain" description="DNA repair metallo-beta-lactamase" evidence="7">
    <location>
        <begin position="885"/>
        <end position="1013"/>
    </location>
</feature>
<protein>
    <recommendedName>
        <fullName evidence="7">DNA repair metallo-beta-lactamase domain-containing protein</fullName>
    </recommendedName>
</protein>